<reference evidence="5 6" key="1">
    <citation type="submission" date="2023-09" db="EMBL/GenBank/DDBJ databases">
        <title>Pangenome analysis of Batrachochytrium dendrobatidis and related Chytrids.</title>
        <authorList>
            <person name="Yacoub M.N."/>
            <person name="Stajich J.E."/>
            <person name="James T.Y."/>
        </authorList>
    </citation>
    <scope>NUCLEOTIDE SEQUENCE [LARGE SCALE GENOMIC DNA]</scope>
    <source>
        <strain evidence="5 6">JEL0888</strain>
    </source>
</reference>
<feature type="compositionally biased region" description="Polar residues" evidence="4">
    <location>
        <begin position="16"/>
        <end position="30"/>
    </location>
</feature>
<name>A0ABR4MWA3_9FUNG</name>
<gene>
    <name evidence="5" type="ORF">HK105_208961</name>
</gene>
<feature type="compositionally biased region" description="Gly residues" evidence="4">
    <location>
        <begin position="44"/>
        <end position="65"/>
    </location>
</feature>
<dbReference type="SUPFAM" id="SSF48403">
    <property type="entry name" value="Ankyrin repeat"/>
    <property type="match status" value="2"/>
</dbReference>
<dbReference type="PANTHER" id="PTHR24123:SF33">
    <property type="entry name" value="PROTEIN HOS4"/>
    <property type="match status" value="1"/>
</dbReference>
<proteinExistence type="predicted"/>
<keyword evidence="6" id="KW-1185">Reference proteome</keyword>
<dbReference type="InterPro" id="IPR002110">
    <property type="entry name" value="Ankyrin_rpt"/>
</dbReference>
<dbReference type="Pfam" id="PF00023">
    <property type="entry name" value="Ank"/>
    <property type="match status" value="2"/>
</dbReference>
<sequence length="636" mass="65079">MNPLCQLTHLRRNGTSEHGLNLSQQITSETMPPPAAPAAHGRSGSNGSGSGGSGGSGGSSNGDGGVKTLPTKSAARRAARAAKGRRGAADSDTAAASAASNTTTVRPPPDGPDEAEAWALLDAANFRPDPQWDDSSSPLMAAASIGLMPAVRLLLRALGDTDGDSANGGARGDQGAGARVRERVNARNRFGTAPLVRAARQGHTDVVRLLLPLVDDVNHANEFGATALLLACGNGHDEMVLLLLRQPGIDVNKSNGHGFTPLMRACGKGFVAIVDALISAGAGPDCPIPLRADAQNEYGASALMLAVDGGHIECVQRLLDSRLALREGCVGEGGHTALTIAASKSLAAIARLILPRLAPADLNHRTASGRCALDFAAGRGCTELVQLLLGLPGVESNCLNGRGMSPLMLASDAGHVDVVRALLAADPRPDPDLVCTHGGNTALLLAVIGGHDEIVAMLAPLCNLDLANEKGDTALMVAARRGNAAVVGRLVSAGATIHLANNLGETALLAAVQAHSAAAVHAMVASGRVGEAANRANTYGVSPLKLACEDGCADIVRALLSLPETDVNTVNWWRETPAMLAARGGHMDCLQALLQARPGGVRLDQCNVDRITALGFALENGFDDIAALLRASGALR</sequence>
<dbReference type="PROSITE" id="PS50088">
    <property type="entry name" value="ANK_REPEAT"/>
    <property type="match status" value="5"/>
</dbReference>
<accession>A0ABR4MWA3</accession>
<dbReference type="Proteomes" id="UP001527925">
    <property type="component" value="Unassembled WGS sequence"/>
</dbReference>
<dbReference type="InterPro" id="IPR051165">
    <property type="entry name" value="Multifunctional_ANK_Repeat"/>
</dbReference>
<protein>
    <recommendedName>
        <fullName evidence="7">Ankyrin repeat protein</fullName>
    </recommendedName>
</protein>
<dbReference type="Pfam" id="PF12796">
    <property type="entry name" value="Ank_2"/>
    <property type="match status" value="3"/>
</dbReference>
<evidence type="ECO:0000313" key="6">
    <source>
        <dbReference type="Proteomes" id="UP001527925"/>
    </source>
</evidence>
<evidence type="ECO:0000256" key="4">
    <source>
        <dbReference type="SAM" id="MobiDB-lite"/>
    </source>
</evidence>
<feature type="repeat" description="ANK" evidence="3">
    <location>
        <begin position="470"/>
        <end position="502"/>
    </location>
</feature>
<feature type="repeat" description="ANK" evidence="3">
    <location>
        <begin position="190"/>
        <end position="222"/>
    </location>
</feature>
<dbReference type="Gene3D" id="1.25.40.20">
    <property type="entry name" value="Ankyrin repeat-containing domain"/>
    <property type="match status" value="4"/>
</dbReference>
<feature type="compositionally biased region" description="Basic residues" evidence="4">
    <location>
        <begin position="74"/>
        <end position="86"/>
    </location>
</feature>
<feature type="repeat" description="ANK" evidence="3">
    <location>
        <begin position="402"/>
        <end position="423"/>
    </location>
</feature>
<feature type="repeat" description="ANK" evidence="3">
    <location>
        <begin position="257"/>
        <end position="285"/>
    </location>
</feature>
<evidence type="ECO:0000256" key="2">
    <source>
        <dbReference type="ARBA" id="ARBA00023043"/>
    </source>
</evidence>
<feature type="compositionally biased region" description="Low complexity" evidence="4">
    <location>
        <begin position="90"/>
        <end position="104"/>
    </location>
</feature>
<evidence type="ECO:0000256" key="3">
    <source>
        <dbReference type="PROSITE-ProRule" id="PRU00023"/>
    </source>
</evidence>
<dbReference type="PROSITE" id="PS50297">
    <property type="entry name" value="ANK_REP_REGION"/>
    <property type="match status" value="3"/>
</dbReference>
<comment type="caution">
    <text evidence="5">The sequence shown here is derived from an EMBL/GenBank/DDBJ whole genome shotgun (WGS) entry which is preliminary data.</text>
</comment>
<feature type="repeat" description="ANK" evidence="3">
    <location>
        <begin position="223"/>
        <end position="256"/>
    </location>
</feature>
<keyword evidence="1" id="KW-0677">Repeat</keyword>
<dbReference type="InterPro" id="IPR036770">
    <property type="entry name" value="Ankyrin_rpt-contain_sf"/>
</dbReference>
<evidence type="ECO:0008006" key="7">
    <source>
        <dbReference type="Google" id="ProtNLM"/>
    </source>
</evidence>
<dbReference type="PANTHER" id="PTHR24123">
    <property type="entry name" value="ANKYRIN REPEAT-CONTAINING"/>
    <property type="match status" value="1"/>
</dbReference>
<evidence type="ECO:0000313" key="5">
    <source>
        <dbReference type="EMBL" id="KAL2911562.1"/>
    </source>
</evidence>
<evidence type="ECO:0000256" key="1">
    <source>
        <dbReference type="ARBA" id="ARBA00022737"/>
    </source>
</evidence>
<dbReference type="EMBL" id="JADGIZ020000100">
    <property type="protein sequence ID" value="KAL2911562.1"/>
    <property type="molecule type" value="Genomic_DNA"/>
</dbReference>
<feature type="region of interest" description="Disordered" evidence="4">
    <location>
        <begin position="1"/>
        <end position="115"/>
    </location>
</feature>
<organism evidence="5 6">
    <name type="scientific">Polyrhizophydium stewartii</name>
    <dbReference type="NCBI Taxonomy" id="2732419"/>
    <lineage>
        <taxon>Eukaryota</taxon>
        <taxon>Fungi</taxon>
        <taxon>Fungi incertae sedis</taxon>
        <taxon>Chytridiomycota</taxon>
        <taxon>Chytridiomycota incertae sedis</taxon>
        <taxon>Chytridiomycetes</taxon>
        <taxon>Rhizophydiales</taxon>
        <taxon>Rhizophydiales incertae sedis</taxon>
        <taxon>Polyrhizophydium</taxon>
    </lineage>
</organism>
<dbReference type="SMART" id="SM00248">
    <property type="entry name" value="ANK"/>
    <property type="match status" value="13"/>
</dbReference>
<keyword evidence="2 3" id="KW-0040">ANK repeat</keyword>